<protein>
    <recommendedName>
        <fullName evidence="2">alpha-L-rhamnosidase</fullName>
        <ecNumber evidence="2">3.2.1.40</ecNumber>
    </recommendedName>
</protein>
<organism evidence="8 9">
    <name type="scientific">Paenibacillus soyae</name>
    <dbReference type="NCBI Taxonomy" id="2969249"/>
    <lineage>
        <taxon>Bacteria</taxon>
        <taxon>Bacillati</taxon>
        <taxon>Bacillota</taxon>
        <taxon>Bacilli</taxon>
        <taxon>Bacillales</taxon>
        <taxon>Paenibacillaceae</taxon>
        <taxon>Paenibacillus</taxon>
    </lineage>
</organism>
<dbReference type="GO" id="GO:0030596">
    <property type="term" value="F:alpha-L-rhamnosidase activity"/>
    <property type="evidence" value="ECO:0007669"/>
    <property type="project" value="UniProtKB-EC"/>
</dbReference>
<dbReference type="SUPFAM" id="SSF48208">
    <property type="entry name" value="Six-hairpin glycosidases"/>
    <property type="match status" value="1"/>
</dbReference>
<dbReference type="InterPro" id="IPR008928">
    <property type="entry name" value="6-hairpin_glycosidase_sf"/>
</dbReference>
<dbReference type="SUPFAM" id="SSF49265">
    <property type="entry name" value="Fibronectin type III"/>
    <property type="match status" value="1"/>
</dbReference>
<dbReference type="InterPro" id="IPR036116">
    <property type="entry name" value="FN3_sf"/>
</dbReference>
<dbReference type="EMBL" id="JANIPJ010000008">
    <property type="protein sequence ID" value="MCR2804839.1"/>
    <property type="molecule type" value="Genomic_DNA"/>
</dbReference>
<comment type="catalytic activity">
    <reaction evidence="1">
        <text>Hydrolysis of terminal non-reducing alpha-L-rhamnose residues in alpha-L-rhamnosides.</text>
        <dbReference type="EC" id="3.2.1.40"/>
    </reaction>
</comment>
<reference evidence="8" key="1">
    <citation type="submission" date="2022-08" db="EMBL/GenBank/DDBJ databases">
        <title>The genomic sequence of strain Paenibacillus sp. SCIV0701.</title>
        <authorList>
            <person name="Zhao H."/>
        </authorList>
    </citation>
    <scope>NUCLEOTIDE SEQUENCE</scope>
    <source>
        <strain evidence="8">SCIV0701</strain>
    </source>
</reference>
<proteinExistence type="predicted"/>
<accession>A0A9X2MRH7</accession>
<dbReference type="Pfam" id="PF17389">
    <property type="entry name" value="Bac_rhamnosid6H"/>
    <property type="match status" value="1"/>
</dbReference>
<evidence type="ECO:0000259" key="7">
    <source>
        <dbReference type="Pfam" id="PF17390"/>
    </source>
</evidence>
<dbReference type="InterPro" id="IPR013737">
    <property type="entry name" value="Bac_rhamnosid_N"/>
</dbReference>
<dbReference type="Pfam" id="PF08531">
    <property type="entry name" value="Bac_rhamnosid_N"/>
    <property type="match status" value="1"/>
</dbReference>
<dbReference type="InterPro" id="IPR035398">
    <property type="entry name" value="Bac_rhamnosid_C"/>
</dbReference>
<dbReference type="InterPro" id="IPR035396">
    <property type="entry name" value="Bac_rhamnosid6H"/>
</dbReference>
<evidence type="ECO:0000259" key="4">
    <source>
        <dbReference type="Pfam" id="PF05592"/>
    </source>
</evidence>
<dbReference type="Proteomes" id="UP001141950">
    <property type="component" value="Unassembled WGS sequence"/>
</dbReference>
<dbReference type="InterPro" id="IPR016007">
    <property type="entry name" value="Alpha_rhamnosid"/>
</dbReference>
<evidence type="ECO:0000313" key="8">
    <source>
        <dbReference type="EMBL" id="MCR2804839.1"/>
    </source>
</evidence>
<dbReference type="EC" id="3.2.1.40" evidence="2"/>
<dbReference type="InterPro" id="IPR012341">
    <property type="entry name" value="6hp_glycosidase-like_sf"/>
</dbReference>
<dbReference type="AlphaFoldDB" id="A0A9X2MRH7"/>
<dbReference type="Gene3D" id="1.50.10.10">
    <property type="match status" value="1"/>
</dbReference>
<dbReference type="PIRSF" id="PIRSF010631">
    <property type="entry name" value="A-rhamnsds"/>
    <property type="match status" value="1"/>
</dbReference>
<feature type="domain" description="Bacterial alpha-L-rhamnosidase N-terminal" evidence="5">
    <location>
        <begin position="146"/>
        <end position="313"/>
    </location>
</feature>
<evidence type="ECO:0000256" key="3">
    <source>
        <dbReference type="ARBA" id="ARBA00022801"/>
    </source>
</evidence>
<dbReference type="PANTHER" id="PTHR33307:SF6">
    <property type="entry name" value="ALPHA-RHAMNOSIDASE (EUROFUNG)-RELATED"/>
    <property type="match status" value="1"/>
</dbReference>
<comment type="caution">
    <text evidence="8">The sequence shown here is derived from an EMBL/GenBank/DDBJ whole genome shotgun (WGS) entry which is preliminary data.</text>
</comment>
<feature type="domain" description="Alpha-L-rhamnosidase concanavalin-like" evidence="4">
    <location>
        <begin position="323"/>
        <end position="424"/>
    </location>
</feature>
<feature type="domain" description="Alpha-L-rhamnosidase six-hairpin glycosidase" evidence="6">
    <location>
        <begin position="429"/>
        <end position="773"/>
    </location>
</feature>
<dbReference type="GO" id="GO:0005975">
    <property type="term" value="P:carbohydrate metabolic process"/>
    <property type="evidence" value="ECO:0007669"/>
    <property type="project" value="InterPro"/>
</dbReference>
<dbReference type="InterPro" id="IPR013783">
    <property type="entry name" value="Ig-like_fold"/>
</dbReference>
<dbReference type="Pfam" id="PF05592">
    <property type="entry name" value="Bac_rhamnosid"/>
    <property type="match status" value="1"/>
</dbReference>
<evidence type="ECO:0000256" key="1">
    <source>
        <dbReference type="ARBA" id="ARBA00001445"/>
    </source>
</evidence>
<evidence type="ECO:0000259" key="6">
    <source>
        <dbReference type="Pfam" id="PF17389"/>
    </source>
</evidence>
<dbReference type="InterPro" id="IPR008902">
    <property type="entry name" value="Rhamnosid_concanavalin"/>
</dbReference>
<evidence type="ECO:0000259" key="5">
    <source>
        <dbReference type="Pfam" id="PF08531"/>
    </source>
</evidence>
<name>A0A9X2MRH7_9BACL</name>
<evidence type="ECO:0000256" key="2">
    <source>
        <dbReference type="ARBA" id="ARBA00012652"/>
    </source>
</evidence>
<dbReference type="Pfam" id="PF25788">
    <property type="entry name" value="Ig_Rha78A_N"/>
    <property type="match status" value="1"/>
</dbReference>
<dbReference type="Pfam" id="PF17390">
    <property type="entry name" value="Bac_rhamnosid_C"/>
    <property type="match status" value="1"/>
</dbReference>
<sequence length="898" mass="99666">MVQVTDLRCEYRRNPLGIGETHPRISWKLESDERAVRQTAYEIELAADESLGQAVWQSGRVASEQSVLVELAGFEAESRRRYYYRVRVWNQNGEASAWSEIAFFETGMLKGENWEAEWISAPLELLPEESERLPLLRKGFSLKAPVAKARLYATAHGLYELELNGKRVGNDYFAPGWTSYRHTLQTQTYDVSELLQAGDNAIGAWLGNGWYKGYLAWGNKKAHYGDRLGLLLQLRVAYADGSEETIVSDGSWQCAAGPILMSEIYHGETYDAREELSGFSTAGFDAAGWTAAQVAQHDNGRLTPQINEPVRKIETVRPVELITTPAEETVIDFGQNLVGWVRFRVSADAGAEVVIHHAEVLDQEGNFYTDNLRAAKQEIRYTCKGSVGGETFEPRFSFQGFRFIRLTGFPEPIDLSAFEAVVLHSDMEETGRFRCSDPLINQLQSNIRWGLKGNFLDVPTDCPQRDERLGWTGDAQMFIQTAAYLSNVAPFFAKWLGDLASDQREDGGVPFVVPHILDDGSFSSAAWGDAAVICPWTLYVSYGDTRILERQYESMKHWVAYIRAQGEQEYLWNTGFHFGDWLGLDAKSGDYVGATERDLIASAFYAYSTMLLRKTADVLGLEEDAAVYEELGRNVVAAFQEEFVTPAGRLSASTQTAHVLALMFGLLDETAEKRAAAKLKELLEASKHHLTTGFVGTPYISHVLSRYGMQEDAYTLLMQKDYPSWLYPVTKGATTIWEHWDGIKEDGSFWSRDMNSFNHYAYGAVGDWLYKSVAGIQPDEEAPGYKRMLIAPQPGGGLTWAEGVLETPYGTVRSAWKLKEDGSIEVEVTIPPNTSAEIRLPGASDATAVKESGEPLRAGGGLLSVAGDGLGIKIEAGSGTYTFVYPIHAASTDLVAAP</sequence>
<evidence type="ECO:0000313" key="9">
    <source>
        <dbReference type="Proteomes" id="UP001141950"/>
    </source>
</evidence>
<feature type="domain" description="Alpha-L-rhamnosidase C-terminal" evidence="7">
    <location>
        <begin position="775"/>
        <end position="851"/>
    </location>
</feature>
<dbReference type="PANTHER" id="PTHR33307">
    <property type="entry name" value="ALPHA-RHAMNOSIDASE (EUROFUNG)"/>
    <property type="match status" value="1"/>
</dbReference>
<dbReference type="Gene3D" id="2.60.420.10">
    <property type="entry name" value="Maltose phosphorylase, domain 3"/>
    <property type="match status" value="1"/>
</dbReference>
<dbReference type="Gene3D" id="2.60.120.260">
    <property type="entry name" value="Galactose-binding domain-like"/>
    <property type="match status" value="2"/>
</dbReference>
<gene>
    <name evidence="8" type="ORF">NQZ67_13205</name>
</gene>
<keyword evidence="9" id="KW-1185">Reference proteome</keyword>
<keyword evidence="3 8" id="KW-0378">Hydrolase</keyword>
<dbReference type="RefSeq" id="WP_257446239.1">
    <property type="nucleotide sequence ID" value="NZ_JANIPJ010000008.1"/>
</dbReference>
<dbReference type="Gene3D" id="2.60.40.10">
    <property type="entry name" value="Immunoglobulins"/>
    <property type="match status" value="1"/>
</dbReference>